<protein>
    <submittedName>
        <fullName evidence="1">Uncharacterized protein</fullName>
    </submittedName>
</protein>
<dbReference type="EMBL" id="MNCJ02000331">
    <property type="protein sequence ID" value="KAF5757906.1"/>
    <property type="molecule type" value="Genomic_DNA"/>
</dbReference>
<proteinExistence type="predicted"/>
<reference evidence="1" key="1">
    <citation type="journal article" date="2017" name="Nature">
        <title>The sunflower genome provides insights into oil metabolism, flowering and Asterid evolution.</title>
        <authorList>
            <person name="Badouin H."/>
            <person name="Gouzy J."/>
            <person name="Grassa C.J."/>
            <person name="Murat F."/>
            <person name="Staton S.E."/>
            <person name="Cottret L."/>
            <person name="Lelandais-Briere C."/>
            <person name="Owens G.L."/>
            <person name="Carrere S."/>
            <person name="Mayjonade B."/>
            <person name="Legrand L."/>
            <person name="Gill N."/>
            <person name="Kane N.C."/>
            <person name="Bowers J.E."/>
            <person name="Hubner S."/>
            <person name="Bellec A."/>
            <person name="Berard A."/>
            <person name="Berges H."/>
            <person name="Blanchet N."/>
            <person name="Boniface M.C."/>
            <person name="Brunel D."/>
            <person name="Catrice O."/>
            <person name="Chaidir N."/>
            <person name="Claudel C."/>
            <person name="Donnadieu C."/>
            <person name="Faraut T."/>
            <person name="Fievet G."/>
            <person name="Helmstetter N."/>
            <person name="King M."/>
            <person name="Knapp S.J."/>
            <person name="Lai Z."/>
            <person name="Le Paslier M.C."/>
            <person name="Lippi Y."/>
            <person name="Lorenzon L."/>
            <person name="Mandel J.R."/>
            <person name="Marage G."/>
            <person name="Marchand G."/>
            <person name="Marquand E."/>
            <person name="Bret-Mestries E."/>
            <person name="Morien E."/>
            <person name="Nambeesan S."/>
            <person name="Nguyen T."/>
            <person name="Pegot-Espagnet P."/>
            <person name="Pouilly N."/>
            <person name="Raftis F."/>
            <person name="Sallet E."/>
            <person name="Schiex T."/>
            <person name="Thomas J."/>
            <person name="Vandecasteele C."/>
            <person name="Vares D."/>
            <person name="Vear F."/>
            <person name="Vautrin S."/>
            <person name="Crespi M."/>
            <person name="Mangin B."/>
            <person name="Burke J.M."/>
            <person name="Salse J."/>
            <person name="Munos S."/>
            <person name="Vincourt P."/>
            <person name="Rieseberg L.H."/>
            <person name="Langlade N.B."/>
        </authorList>
    </citation>
    <scope>NUCLEOTIDE SEQUENCE</scope>
    <source>
        <tissue evidence="1">Leaves</tissue>
    </source>
</reference>
<dbReference type="Gramene" id="mRNA:HanXRQr2_Chr16g0723261">
    <property type="protein sequence ID" value="CDS:HanXRQr2_Chr16g0723261.1"/>
    <property type="gene ID" value="HanXRQr2_Chr16g0723261"/>
</dbReference>
<evidence type="ECO:0000313" key="1">
    <source>
        <dbReference type="EMBL" id="KAF5757906.1"/>
    </source>
</evidence>
<sequence length="87" mass="10672">MYELKPEYSQNLTVLVVGDLSYGPNLIDIRVLEIPQLFHRKARRENIRDIHEQLRPTKPKQLSWFEIQTVRFTIWYFRFEGLMVRFF</sequence>
<comment type="caution">
    <text evidence="1">The sequence shown here is derived from an EMBL/GenBank/DDBJ whole genome shotgun (WGS) entry which is preliminary data.</text>
</comment>
<keyword evidence="2" id="KW-1185">Reference proteome</keyword>
<reference evidence="1" key="2">
    <citation type="submission" date="2020-06" db="EMBL/GenBank/DDBJ databases">
        <title>Helianthus annuus Genome sequencing and assembly Release 2.</title>
        <authorList>
            <person name="Gouzy J."/>
            <person name="Langlade N."/>
            <person name="Munos S."/>
        </authorList>
    </citation>
    <scope>NUCLEOTIDE SEQUENCE</scope>
    <source>
        <tissue evidence="1">Leaves</tissue>
    </source>
</reference>
<organism evidence="1 2">
    <name type="scientific">Helianthus annuus</name>
    <name type="common">Common sunflower</name>
    <dbReference type="NCBI Taxonomy" id="4232"/>
    <lineage>
        <taxon>Eukaryota</taxon>
        <taxon>Viridiplantae</taxon>
        <taxon>Streptophyta</taxon>
        <taxon>Embryophyta</taxon>
        <taxon>Tracheophyta</taxon>
        <taxon>Spermatophyta</taxon>
        <taxon>Magnoliopsida</taxon>
        <taxon>eudicotyledons</taxon>
        <taxon>Gunneridae</taxon>
        <taxon>Pentapetalae</taxon>
        <taxon>asterids</taxon>
        <taxon>campanulids</taxon>
        <taxon>Asterales</taxon>
        <taxon>Asteraceae</taxon>
        <taxon>Asteroideae</taxon>
        <taxon>Heliantheae alliance</taxon>
        <taxon>Heliantheae</taxon>
        <taxon>Helianthus</taxon>
    </lineage>
</organism>
<accession>A0A9K3DMB5</accession>
<dbReference type="Proteomes" id="UP000215914">
    <property type="component" value="Unassembled WGS sequence"/>
</dbReference>
<name>A0A9K3DMB5_HELAN</name>
<gene>
    <name evidence="1" type="ORF">HanXRQr2_Chr16g0723261</name>
</gene>
<dbReference type="AlphaFoldDB" id="A0A9K3DMB5"/>
<evidence type="ECO:0000313" key="2">
    <source>
        <dbReference type="Proteomes" id="UP000215914"/>
    </source>
</evidence>